<organism evidence="1">
    <name type="scientific">Anguilla anguilla</name>
    <name type="common">European freshwater eel</name>
    <name type="synonym">Muraena anguilla</name>
    <dbReference type="NCBI Taxonomy" id="7936"/>
    <lineage>
        <taxon>Eukaryota</taxon>
        <taxon>Metazoa</taxon>
        <taxon>Chordata</taxon>
        <taxon>Craniata</taxon>
        <taxon>Vertebrata</taxon>
        <taxon>Euteleostomi</taxon>
        <taxon>Actinopterygii</taxon>
        <taxon>Neopterygii</taxon>
        <taxon>Teleostei</taxon>
        <taxon>Anguilliformes</taxon>
        <taxon>Anguillidae</taxon>
        <taxon>Anguilla</taxon>
    </lineage>
</organism>
<sequence>MAVCGSALVPVFAMGV</sequence>
<accession>A0A0E9T1S5</accession>
<protein>
    <submittedName>
        <fullName evidence="1">Uncharacterized protein</fullName>
    </submittedName>
</protein>
<reference evidence="1" key="1">
    <citation type="submission" date="2014-11" db="EMBL/GenBank/DDBJ databases">
        <authorList>
            <person name="Amaro Gonzalez C."/>
        </authorList>
    </citation>
    <scope>NUCLEOTIDE SEQUENCE</scope>
</reference>
<dbReference type="EMBL" id="GBXM01061110">
    <property type="protein sequence ID" value="JAH47467.1"/>
    <property type="molecule type" value="Transcribed_RNA"/>
</dbReference>
<dbReference type="AlphaFoldDB" id="A0A0E9T1S5"/>
<evidence type="ECO:0000313" key="1">
    <source>
        <dbReference type="EMBL" id="JAH47467.1"/>
    </source>
</evidence>
<proteinExistence type="predicted"/>
<reference evidence="1" key="2">
    <citation type="journal article" date="2015" name="Fish Shellfish Immunol.">
        <title>Early steps in the European eel (Anguilla anguilla)-Vibrio vulnificus interaction in the gills: Role of the RtxA13 toxin.</title>
        <authorList>
            <person name="Callol A."/>
            <person name="Pajuelo D."/>
            <person name="Ebbesson L."/>
            <person name="Teles M."/>
            <person name="MacKenzie S."/>
            <person name="Amaro C."/>
        </authorList>
    </citation>
    <scope>NUCLEOTIDE SEQUENCE</scope>
</reference>
<name>A0A0E9T1S5_ANGAN</name>